<sequence length="768" mass="85572">MFKNLSLKTKMFFLVSAVVIVSFLTLTIIVSNRSIEMAQKDAFNLAQETADKYKNEIIAELQGARITAETLSTVFETLKDHNLTDRDMMNDILRNALAKKEYITAFCIAYDPDALDGKDDQYAGQGPAYDETGRYAPYWNKLGGTIDVEFLPDIDSEDWYIVPKAERHEYITDPYPYGLQGKTVMLASLIFPIIHNKEFIGIIASDIVLDKLQEMISKVNPHGQEGYTEIISNSGTIIAHPDKEYLGKDLEEILAYSKEAKDAIKKGEMYISRAKDFYTVYMPIKFSIVTNPWSVAVSIPMAKILNNANRIRNYVILVSLIAICVIATILYFIVQSVTKPILILSETAKTLGEGHFDTEVPLIQSDDEIGALSKAFKFMVEKLNSAMTAAMDASKAKSLFMANMSHEIRTPLNAVIGLNDLLLKTRLDDKQRDYTEKMRSSSATLLRLVNDILDFSDVDSGRMKLENGVFDIRKMFDELQAFFREKNPGSPLALYFELDPALPSSLVGDERRLRQIFINLTGNAYKFTEKGSITIRAAISGRNSNSVNVDFAVEDTGIGMSREQTDKLFSVFTQADNSSTRKYGGAGIELAVTREIVELMGGKISVTSEAGHGTTFMFSCSFPLAGDGAADTRNAVLHGARVLLVEDNEINVMIVMELLNTVGMEVATAQNGKEALDVLADAAKTHGLPPFDVVLMDLQMPVMDGYEATRIIREMPEYNDMPIYALTAHAFPEERERCLRLGMKDHLTKPIDVDLFYSALRNAVASKK</sequence>
<evidence type="ECO:0000313" key="18">
    <source>
        <dbReference type="Proteomes" id="UP000009222"/>
    </source>
</evidence>
<dbReference type="RefSeq" id="WP_015712639.1">
    <property type="nucleotide sequence ID" value="NC_015577.1"/>
</dbReference>
<evidence type="ECO:0000256" key="4">
    <source>
        <dbReference type="ARBA" id="ARBA00022475"/>
    </source>
</evidence>
<dbReference type="SMART" id="SM00388">
    <property type="entry name" value="HisKA"/>
    <property type="match status" value="1"/>
</dbReference>
<dbReference type="Gene3D" id="1.10.287.130">
    <property type="match status" value="1"/>
</dbReference>
<dbReference type="Pfam" id="PF02518">
    <property type="entry name" value="HATPase_c"/>
    <property type="match status" value="1"/>
</dbReference>
<dbReference type="SMART" id="SM00387">
    <property type="entry name" value="HATPase_c"/>
    <property type="match status" value="1"/>
</dbReference>
<dbReference type="PRINTS" id="PR00344">
    <property type="entry name" value="BCTRLSENSOR"/>
</dbReference>
<dbReference type="Pfam" id="PF00072">
    <property type="entry name" value="Response_reg"/>
    <property type="match status" value="1"/>
</dbReference>
<comment type="catalytic activity">
    <reaction evidence="1">
        <text>ATP + protein L-histidine = ADP + protein N-phospho-L-histidine.</text>
        <dbReference type="EC" id="2.7.13.3"/>
    </reaction>
</comment>
<dbReference type="GO" id="GO:0000155">
    <property type="term" value="F:phosphorelay sensor kinase activity"/>
    <property type="evidence" value="ECO:0007669"/>
    <property type="project" value="InterPro"/>
</dbReference>
<dbReference type="CDD" id="cd00082">
    <property type="entry name" value="HisKA"/>
    <property type="match status" value="1"/>
</dbReference>
<evidence type="ECO:0000256" key="5">
    <source>
        <dbReference type="ARBA" id="ARBA00022553"/>
    </source>
</evidence>
<accession>F5YBW1</accession>
<evidence type="ECO:0000256" key="13">
    <source>
        <dbReference type="SAM" id="Phobius"/>
    </source>
</evidence>
<evidence type="ECO:0000259" key="15">
    <source>
        <dbReference type="PROSITE" id="PS50110"/>
    </source>
</evidence>
<dbReference type="eggNOG" id="COG0840">
    <property type="taxonomic scope" value="Bacteria"/>
</dbReference>
<dbReference type="InterPro" id="IPR003594">
    <property type="entry name" value="HATPase_dom"/>
</dbReference>
<feature type="domain" description="HAMP" evidence="16">
    <location>
        <begin position="335"/>
        <end position="388"/>
    </location>
</feature>
<protein>
    <recommendedName>
        <fullName evidence="3">histidine kinase</fullName>
        <ecNumber evidence="3">2.7.13.3</ecNumber>
    </recommendedName>
</protein>
<dbReference type="InterPro" id="IPR003661">
    <property type="entry name" value="HisK_dim/P_dom"/>
</dbReference>
<dbReference type="SUPFAM" id="SSF103190">
    <property type="entry name" value="Sensory domain-like"/>
    <property type="match status" value="1"/>
</dbReference>
<dbReference type="KEGG" id="taz:TREAZ_2902"/>
<feature type="domain" description="Histidine kinase" evidence="14">
    <location>
        <begin position="403"/>
        <end position="624"/>
    </location>
</feature>
<evidence type="ECO:0000256" key="10">
    <source>
        <dbReference type="ARBA" id="ARBA00023012"/>
    </source>
</evidence>
<evidence type="ECO:0000256" key="8">
    <source>
        <dbReference type="ARBA" id="ARBA00022777"/>
    </source>
</evidence>
<keyword evidence="6" id="KW-0808">Transferase</keyword>
<dbReference type="InterPro" id="IPR029151">
    <property type="entry name" value="Sensor-like_sf"/>
</dbReference>
<proteinExistence type="predicted"/>
<dbReference type="InParanoid" id="F5YBW1"/>
<dbReference type="CDD" id="cd12913">
    <property type="entry name" value="PDC1_MCP_like"/>
    <property type="match status" value="1"/>
</dbReference>
<dbReference type="InterPro" id="IPR004358">
    <property type="entry name" value="Sig_transdc_His_kin-like_C"/>
</dbReference>
<dbReference type="OrthoDB" id="6192248at2"/>
<dbReference type="SUPFAM" id="SSF55874">
    <property type="entry name" value="ATPase domain of HSP90 chaperone/DNA topoisomerase II/histidine kinase"/>
    <property type="match status" value="1"/>
</dbReference>
<comment type="subcellular location">
    <subcellularLocation>
        <location evidence="2">Cell membrane</location>
        <topology evidence="2">Multi-pass membrane protein</topology>
    </subcellularLocation>
</comment>
<dbReference type="CDD" id="cd12912">
    <property type="entry name" value="PDC2_MCP_like"/>
    <property type="match status" value="1"/>
</dbReference>
<dbReference type="InterPro" id="IPR033479">
    <property type="entry name" value="dCache_1"/>
</dbReference>
<dbReference type="InterPro" id="IPR036097">
    <property type="entry name" value="HisK_dim/P_sf"/>
</dbReference>
<dbReference type="SMART" id="SM00304">
    <property type="entry name" value="HAMP"/>
    <property type="match status" value="1"/>
</dbReference>
<keyword evidence="10" id="KW-0902">Two-component regulatory system</keyword>
<dbReference type="Pfam" id="PF00512">
    <property type="entry name" value="HisKA"/>
    <property type="match status" value="1"/>
</dbReference>
<dbReference type="PROSITE" id="PS50885">
    <property type="entry name" value="HAMP"/>
    <property type="match status" value="1"/>
</dbReference>
<dbReference type="SUPFAM" id="SSF158472">
    <property type="entry name" value="HAMP domain-like"/>
    <property type="match status" value="1"/>
</dbReference>
<dbReference type="SMART" id="SM00448">
    <property type="entry name" value="REC"/>
    <property type="match status" value="1"/>
</dbReference>
<keyword evidence="8 17" id="KW-0418">Kinase</keyword>
<dbReference type="InterPro" id="IPR003660">
    <property type="entry name" value="HAMP_dom"/>
</dbReference>
<dbReference type="SUPFAM" id="SSF47384">
    <property type="entry name" value="Homodimeric domain of signal transducing histidine kinase"/>
    <property type="match status" value="1"/>
</dbReference>
<keyword evidence="5 12" id="KW-0597">Phosphoprotein</keyword>
<keyword evidence="18" id="KW-1185">Reference proteome</keyword>
<dbReference type="CDD" id="cd06225">
    <property type="entry name" value="HAMP"/>
    <property type="match status" value="1"/>
</dbReference>
<dbReference type="Gene3D" id="3.40.50.2300">
    <property type="match status" value="1"/>
</dbReference>
<dbReference type="eggNOG" id="COG0642">
    <property type="taxonomic scope" value="Bacteria"/>
</dbReference>
<dbReference type="PANTHER" id="PTHR45339:SF1">
    <property type="entry name" value="HYBRID SIGNAL TRANSDUCTION HISTIDINE KINASE J"/>
    <property type="match status" value="1"/>
</dbReference>
<organism evidence="17 18">
    <name type="scientific">Leadbettera azotonutricia (strain ATCC BAA-888 / DSM 13862 / ZAS-9)</name>
    <name type="common">Treponema azotonutricium</name>
    <dbReference type="NCBI Taxonomy" id="545695"/>
    <lineage>
        <taxon>Bacteria</taxon>
        <taxon>Pseudomonadati</taxon>
        <taxon>Spirochaetota</taxon>
        <taxon>Spirochaetia</taxon>
        <taxon>Spirochaetales</taxon>
        <taxon>Breznakiellaceae</taxon>
        <taxon>Leadbettera</taxon>
    </lineage>
</organism>
<dbReference type="Gene3D" id="6.10.340.10">
    <property type="match status" value="1"/>
</dbReference>
<evidence type="ECO:0000259" key="14">
    <source>
        <dbReference type="PROSITE" id="PS50109"/>
    </source>
</evidence>
<dbReference type="SUPFAM" id="SSF52172">
    <property type="entry name" value="CheY-like"/>
    <property type="match status" value="1"/>
</dbReference>
<name>F5YBW1_LEAAZ</name>
<evidence type="ECO:0000256" key="12">
    <source>
        <dbReference type="PROSITE-ProRule" id="PRU00169"/>
    </source>
</evidence>
<dbReference type="Proteomes" id="UP000009222">
    <property type="component" value="Chromosome"/>
</dbReference>
<dbReference type="Pfam" id="PF02743">
    <property type="entry name" value="dCache_1"/>
    <property type="match status" value="1"/>
</dbReference>
<keyword evidence="9 13" id="KW-1133">Transmembrane helix</keyword>
<dbReference type="AlphaFoldDB" id="F5YBW1"/>
<dbReference type="CDD" id="cd17546">
    <property type="entry name" value="REC_hyHK_CKI1_RcsC-like"/>
    <property type="match status" value="1"/>
</dbReference>
<evidence type="ECO:0000313" key="17">
    <source>
        <dbReference type="EMBL" id="AEF82343.1"/>
    </source>
</evidence>
<evidence type="ECO:0000256" key="2">
    <source>
        <dbReference type="ARBA" id="ARBA00004651"/>
    </source>
</evidence>
<evidence type="ECO:0000256" key="3">
    <source>
        <dbReference type="ARBA" id="ARBA00012438"/>
    </source>
</evidence>
<evidence type="ECO:0000256" key="6">
    <source>
        <dbReference type="ARBA" id="ARBA00022679"/>
    </source>
</evidence>
<dbReference type="Gene3D" id="3.30.450.20">
    <property type="entry name" value="PAS domain"/>
    <property type="match status" value="2"/>
</dbReference>
<dbReference type="STRING" id="545695.TREAZ_2902"/>
<evidence type="ECO:0000256" key="1">
    <source>
        <dbReference type="ARBA" id="ARBA00000085"/>
    </source>
</evidence>
<dbReference type="InterPro" id="IPR001789">
    <property type="entry name" value="Sig_transdc_resp-reg_receiver"/>
</dbReference>
<keyword evidence="7 13" id="KW-0812">Transmembrane</keyword>
<evidence type="ECO:0000259" key="16">
    <source>
        <dbReference type="PROSITE" id="PS50885"/>
    </source>
</evidence>
<feature type="transmembrane region" description="Helical" evidence="13">
    <location>
        <begin position="314"/>
        <end position="334"/>
    </location>
</feature>
<dbReference type="HOGENOM" id="CLU_000445_114_21_12"/>
<reference evidence="17 18" key="2">
    <citation type="journal article" date="2011" name="ISME J.">
        <title>RNA-seq reveals cooperative metabolic interactions between two termite-gut spirochete species in co-culture.</title>
        <authorList>
            <person name="Rosenthal A.Z."/>
            <person name="Matson E.G."/>
            <person name="Eldar A."/>
            <person name="Leadbetter J.R."/>
        </authorList>
    </citation>
    <scope>NUCLEOTIDE SEQUENCE [LARGE SCALE GENOMIC DNA]</scope>
    <source>
        <strain evidence="18">ATCC BAA-888 / DSM 13862 / ZAS-9</strain>
    </source>
</reference>
<dbReference type="CDD" id="cd16922">
    <property type="entry name" value="HATPase_EvgS-ArcB-TorS-like"/>
    <property type="match status" value="1"/>
</dbReference>
<dbReference type="InterPro" id="IPR005467">
    <property type="entry name" value="His_kinase_dom"/>
</dbReference>
<feature type="domain" description="Response regulatory" evidence="15">
    <location>
        <begin position="641"/>
        <end position="764"/>
    </location>
</feature>
<dbReference type="EC" id="2.7.13.3" evidence="3"/>
<gene>
    <name evidence="17" type="ordered locus">TREAZ_2902</name>
</gene>
<dbReference type="GO" id="GO:0005886">
    <property type="term" value="C:plasma membrane"/>
    <property type="evidence" value="ECO:0007669"/>
    <property type="project" value="UniProtKB-SubCell"/>
</dbReference>
<keyword evidence="4" id="KW-1003">Cell membrane</keyword>
<feature type="modified residue" description="4-aspartylphosphate" evidence="12">
    <location>
        <position position="697"/>
    </location>
</feature>
<dbReference type="Gene3D" id="3.30.565.10">
    <property type="entry name" value="Histidine kinase-like ATPase, C-terminal domain"/>
    <property type="match status" value="1"/>
</dbReference>
<feature type="transmembrane region" description="Helical" evidence="13">
    <location>
        <begin position="12"/>
        <end position="30"/>
    </location>
</feature>
<evidence type="ECO:0000256" key="11">
    <source>
        <dbReference type="ARBA" id="ARBA00023136"/>
    </source>
</evidence>
<dbReference type="FunFam" id="3.30.565.10:FF:000010">
    <property type="entry name" value="Sensor histidine kinase RcsC"/>
    <property type="match status" value="1"/>
</dbReference>
<dbReference type="EMBL" id="CP001841">
    <property type="protein sequence ID" value="AEF82343.1"/>
    <property type="molecule type" value="Genomic_DNA"/>
</dbReference>
<keyword evidence="11 13" id="KW-0472">Membrane</keyword>
<dbReference type="PROSITE" id="PS50109">
    <property type="entry name" value="HIS_KIN"/>
    <property type="match status" value="1"/>
</dbReference>
<dbReference type="Pfam" id="PF00672">
    <property type="entry name" value="HAMP"/>
    <property type="match status" value="1"/>
</dbReference>
<dbReference type="PANTHER" id="PTHR45339">
    <property type="entry name" value="HYBRID SIGNAL TRANSDUCTION HISTIDINE KINASE J"/>
    <property type="match status" value="1"/>
</dbReference>
<evidence type="ECO:0000256" key="7">
    <source>
        <dbReference type="ARBA" id="ARBA00022692"/>
    </source>
</evidence>
<dbReference type="PROSITE" id="PS50110">
    <property type="entry name" value="RESPONSE_REGULATORY"/>
    <property type="match status" value="1"/>
</dbReference>
<dbReference type="InterPro" id="IPR011006">
    <property type="entry name" value="CheY-like_superfamily"/>
</dbReference>
<dbReference type="InterPro" id="IPR036890">
    <property type="entry name" value="HATPase_C_sf"/>
</dbReference>
<reference evidence="18" key="1">
    <citation type="submission" date="2009-12" db="EMBL/GenBank/DDBJ databases">
        <title>Complete sequence of Treponema azotonutricium strain ZAS-9.</title>
        <authorList>
            <person name="Tetu S.G."/>
            <person name="Matson E."/>
            <person name="Ren Q."/>
            <person name="Seshadri R."/>
            <person name="Elbourne L."/>
            <person name="Hassan K.A."/>
            <person name="Durkin A."/>
            <person name="Radune D."/>
            <person name="Mohamoud Y."/>
            <person name="Shay R."/>
            <person name="Jin S."/>
            <person name="Zhang X."/>
            <person name="Lucey K."/>
            <person name="Ballor N.R."/>
            <person name="Ottesen E."/>
            <person name="Rosenthal R."/>
            <person name="Allen A."/>
            <person name="Leadbetter J.R."/>
            <person name="Paulsen I.T."/>
        </authorList>
    </citation>
    <scope>NUCLEOTIDE SEQUENCE [LARGE SCALE GENOMIC DNA]</scope>
    <source>
        <strain evidence="18">ATCC BAA-888 / DSM 13862 / ZAS-9</strain>
    </source>
</reference>
<evidence type="ECO:0000256" key="9">
    <source>
        <dbReference type="ARBA" id="ARBA00022989"/>
    </source>
</evidence>